<dbReference type="Pfam" id="PF09725">
    <property type="entry name" value="Fra10Ac1"/>
    <property type="match status" value="1"/>
</dbReference>
<proteinExistence type="predicted"/>
<protein>
    <submittedName>
        <fullName evidence="2">Folate-sensitive fragile site protein Fra10Ac1</fullName>
    </submittedName>
</protein>
<keyword evidence="3" id="KW-1185">Reference proteome</keyword>
<sequence>MNAWDRHQVFVNDYLRSTGKPIQQYIPPVVKTDGDVLREQYRFIRSEGDDAPGTWETELARKYYEKLFREYCIADMTHWKENKIGMRWRTEEEVLLGKGQFVCGNKACSSSEGLSSYEVHFKYMEQHVRKQALVKLRLCPHCGNKLSPSIRKRHKQQQQAAAGVPPSPSTPAVTPSPSPALGRTTFPAGGPAARLSEGTPLSSLGTPLQTPRKHARGDGAPAGAEGEEEEPRKAPREEADGATATQPAGAQGEGEGQPPVQIDLTSARPEGSEIWSAPLPAQHRREDDFEQYFQVPTDA</sequence>
<feature type="compositionally biased region" description="Low complexity" evidence="1">
    <location>
        <begin position="241"/>
        <end position="250"/>
    </location>
</feature>
<comment type="caution">
    <text evidence="2">The sequence shown here is derived from an EMBL/GenBank/DDBJ whole genome shotgun (WGS) entry which is preliminary data.</text>
</comment>
<feature type="compositionally biased region" description="Basic and acidic residues" evidence="1">
    <location>
        <begin position="230"/>
        <end position="239"/>
    </location>
</feature>
<evidence type="ECO:0000313" key="2">
    <source>
        <dbReference type="EMBL" id="KAJ4460055.1"/>
    </source>
</evidence>
<dbReference type="EMBL" id="JAPMOS010000015">
    <property type="protein sequence ID" value="KAJ4460055.1"/>
    <property type="molecule type" value="Genomic_DNA"/>
</dbReference>
<feature type="compositionally biased region" description="Pro residues" evidence="1">
    <location>
        <begin position="165"/>
        <end position="178"/>
    </location>
</feature>
<evidence type="ECO:0000256" key="1">
    <source>
        <dbReference type="SAM" id="MobiDB-lite"/>
    </source>
</evidence>
<dbReference type="PANTHER" id="PTHR11567">
    <property type="entry name" value="ACID PHOSPHATASE-RELATED"/>
    <property type="match status" value="1"/>
</dbReference>
<dbReference type="Proteomes" id="UP001141327">
    <property type="component" value="Unassembled WGS sequence"/>
</dbReference>
<dbReference type="PANTHER" id="PTHR11567:SF25">
    <property type="entry name" value="PROTEIN FRA10AC1"/>
    <property type="match status" value="1"/>
</dbReference>
<feature type="compositionally biased region" description="Polar residues" evidence="1">
    <location>
        <begin position="199"/>
        <end position="209"/>
    </location>
</feature>
<feature type="region of interest" description="Disordered" evidence="1">
    <location>
        <begin position="147"/>
        <end position="299"/>
    </location>
</feature>
<name>A0ABQ8UR76_9EUKA</name>
<dbReference type="InterPro" id="IPR050645">
    <property type="entry name" value="Histidine_acid_phosphatase"/>
</dbReference>
<organism evidence="2 3">
    <name type="scientific">Paratrimastix pyriformis</name>
    <dbReference type="NCBI Taxonomy" id="342808"/>
    <lineage>
        <taxon>Eukaryota</taxon>
        <taxon>Metamonada</taxon>
        <taxon>Preaxostyla</taxon>
        <taxon>Paratrimastigidae</taxon>
        <taxon>Paratrimastix</taxon>
    </lineage>
</organism>
<reference evidence="2" key="1">
    <citation type="journal article" date="2022" name="bioRxiv">
        <title>Genomics of Preaxostyla Flagellates Illuminates Evolutionary Transitions and the Path Towards Mitochondrial Loss.</title>
        <authorList>
            <person name="Novak L.V.F."/>
            <person name="Treitli S.C."/>
            <person name="Pyrih J."/>
            <person name="Halakuc P."/>
            <person name="Pipaliya S.V."/>
            <person name="Vacek V."/>
            <person name="Brzon O."/>
            <person name="Soukal P."/>
            <person name="Eme L."/>
            <person name="Dacks J.B."/>
            <person name="Karnkowska A."/>
            <person name="Elias M."/>
            <person name="Hampl V."/>
        </authorList>
    </citation>
    <scope>NUCLEOTIDE SEQUENCE</scope>
    <source>
        <strain evidence="2">RCP-MX</strain>
    </source>
</reference>
<dbReference type="InterPro" id="IPR019129">
    <property type="entry name" value="Folate-sensitive_fs_Fra10Ac1"/>
</dbReference>
<evidence type="ECO:0000313" key="3">
    <source>
        <dbReference type="Proteomes" id="UP001141327"/>
    </source>
</evidence>
<gene>
    <name evidence="2" type="ORF">PAPYR_3772</name>
</gene>
<accession>A0ABQ8UR76</accession>